<proteinExistence type="predicted"/>
<evidence type="ECO:0000259" key="11">
    <source>
        <dbReference type="PROSITE" id="PS51755"/>
    </source>
</evidence>
<feature type="domain" description="OmpR/PhoB-type" evidence="11">
    <location>
        <begin position="135"/>
        <end position="234"/>
    </location>
</feature>
<dbReference type="FunFam" id="3.40.50.2300:FF:000001">
    <property type="entry name" value="DNA-binding response regulator PhoB"/>
    <property type="match status" value="1"/>
</dbReference>
<evidence type="ECO:0000256" key="2">
    <source>
        <dbReference type="ARBA" id="ARBA00022490"/>
    </source>
</evidence>
<dbReference type="InterPro" id="IPR016032">
    <property type="entry name" value="Sig_transdc_resp-reg_C-effctor"/>
</dbReference>
<keyword evidence="3 8" id="KW-0597">Phosphoprotein</keyword>
<dbReference type="SUPFAM" id="SSF46894">
    <property type="entry name" value="C-terminal effector domain of the bipartite response regulators"/>
    <property type="match status" value="1"/>
</dbReference>
<dbReference type="CDD" id="cd00383">
    <property type="entry name" value="trans_reg_C"/>
    <property type="match status" value="1"/>
</dbReference>
<dbReference type="Pfam" id="PF00486">
    <property type="entry name" value="Trans_reg_C"/>
    <property type="match status" value="1"/>
</dbReference>
<dbReference type="PROSITE" id="PS50110">
    <property type="entry name" value="RESPONSE_REGULATORY"/>
    <property type="match status" value="1"/>
</dbReference>
<evidence type="ECO:0000259" key="10">
    <source>
        <dbReference type="PROSITE" id="PS50110"/>
    </source>
</evidence>
<dbReference type="AlphaFoldDB" id="A0A831KA17"/>
<dbReference type="InterPro" id="IPR039420">
    <property type="entry name" value="WalR-like"/>
</dbReference>
<gene>
    <name evidence="12" type="ORF">ENG92_06025</name>
</gene>
<evidence type="ECO:0000256" key="1">
    <source>
        <dbReference type="ARBA" id="ARBA00004496"/>
    </source>
</evidence>
<dbReference type="Proteomes" id="UP000885822">
    <property type="component" value="Unassembled WGS sequence"/>
</dbReference>
<feature type="modified residue" description="4-aspartylphosphate" evidence="8">
    <location>
        <position position="56"/>
    </location>
</feature>
<dbReference type="Gene3D" id="3.40.50.2300">
    <property type="match status" value="1"/>
</dbReference>
<dbReference type="GO" id="GO:0005829">
    <property type="term" value="C:cytosol"/>
    <property type="evidence" value="ECO:0007669"/>
    <property type="project" value="TreeGrafter"/>
</dbReference>
<organism evidence="12">
    <name type="scientific">Thiolapillus brandeum</name>
    <dbReference type="NCBI Taxonomy" id="1076588"/>
    <lineage>
        <taxon>Bacteria</taxon>
        <taxon>Pseudomonadati</taxon>
        <taxon>Pseudomonadota</taxon>
        <taxon>Gammaproteobacteria</taxon>
        <taxon>Chromatiales</taxon>
        <taxon>Sedimenticolaceae</taxon>
        <taxon>Thiolapillus</taxon>
    </lineage>
</organism>
<accession>A0A831KA17</accession>
<dbReference type="PANTHER" id="PTHR48111:SF4">
    <property type="entry name" value="DNA-BINDING DUAL TRANSCRIPTIONAL REGULATOR OMPR"/>
    <property type="match status" value="1"/>
</dbReference>
<evidence type="ECO:0000256" key="6">
    <source>
        <dbReference type="ARBA" id="ARBA00023125"/>
    </source>
</evidence>
<dbReference type="InterPro" id="IPR001789">
    <property type="entry name" value="Sig_transdc_resp-reg_receiver"/>
</dbReference>
<evidence type="ECO:0000256" key="8">
    <source>
        <dbReference type="PROSITE-ProRule" id="PRU00169"/>
    </source>
</evidence>
<comment type="caution">
    <text evidence="12">The sequence shown here is derived from an EMBL/GenBank/DDBJ whole genome shotgun (WGS) entry which is preliminary data.</text>
</comment>
<evidence type="ECO:0000256" key="4">
    <source>
        <dbReference type="ARBA" id="ARBA00023012"/>
    </source>
</evidence>
<keyword evidence="4" id="KW-0902">Two-component regulatory system</keyword>
<evidence type="ECO:0000256" key="5">
    <source>
        <dbReference type="ARBA" id="ARBA00023015"/>
    </source>
</evidence>
<evidence type="ECO:0000256" key="9">
    <source>
        <dbReference type="PROSITE-ProRule" id="PRU01091"/>
    </source>
</evidence>
<evidence type="ECO:0000256" key="7">
    <source>
        <dbReference type="ARBA" id="ARBA00023163"/>
    </source>
</evidence>
<dbReference type="EMBL" id="DRCV01000269">
    <property type="protein sequence ID" value="HDK38555.1"/>
    <property type="molecule type" value="Genomic_DNA"/>
</dbReference>
<keyword evidence="2" id="KW-0963">Cytoplasm</keyword>
<dbReference type="GO" id="GO:0006355">
    <property type="term" value="P:regulation of DNA-templated transcription"/>
    <property type="evidence" value="ECO:0007669"/>
    <property type="project" value="InterPro"/>
</dbReference>
<dbReference type="InterPro" id="IPR036388">
    <property type="entry name" value="WH-like_DNA-bd_sf"/>
</dbReference>
<reference evidence="12" key="1">
    <citation type="journal article" date="2020" name="mSystems">
        <title>Genome- and Community-Level Interaction Insights into Carbon Utilization and Element Cycling Functions of Hydrothermarchaeota in Hydrothermal Sediment.</title>
        <authorList>
            <person name="Zhou Z."/>
            <person name="Liu Y."/>
            <person name="Xu W."/>
            <person name="Pan J."/>
            <person name="Luo Z.H."/>
            <person name="Li M."/>
        </authorList>
    </citation>
    <scope>NUCLEOTIDE SEQUENCE [LARGE SCALE GENOMIC DNA]</scope>
    <source>
        <strain evidence="12">HyVt-26</strain>
    </source>
</reference>
<dbReference type="InterPro" id="IPR011006">
    <property type="entry name" value="CheY-like_superfamily"/>
</dbReference>
<dbReference type="SMART" id="SM00448">
    <property type="entry name" value="REC"/>
    <property type="match status" value="1"/>
</dbReference>
<keyword evidence="5" id="KW-0805">Transcription regulation</keyword>
<name>A0A831KA17_9GAMM</name>
<feature type="DNA-binding region" description="OmpR/PhoB-type" evidence="9">
    <location>
        <begin position="135"/>
        <end position="234"/>
    </location>
</feature>
<keyword evidence="6 9" id="KW-0238">DNA-binding</keyword>
<dbReference type="SUPFAM" id="SSF52172">
    <property type="entry name" value="CheY-like"/>
    <property type="match status" value="1"/>
</dbReference>
<dbReference type="Gene3D" id="6.10.250.690">
    <property type="match status" value="1"/>
</dbReference>
<evidence type="ECO:0000313" key="12">
    <source>
        <dbReference type="EMBL" id="HDK38555.1"/>
    </source>
</evidence>
<feature type="domain" description="Response regulatory" evidence="10">
    <location>
        <begin position="7"/>
        <end position="120"/>
    </location>
</feature>
<dbReference type="SMART" id="SM00862">
    <property type="entry name" value="Trans_reg_C"/>
    <property type="match status" value="1"/>
</dbReference>
<keyword evidence="7" id="KW-0804">Transcription</keyword>
<dbReference type="GO" id="GO:0032993">
    <property type="term" value="C:protein-DNA complex"/>
    <property type="evidence" value="ECO:0007669"/>
    <property type="project" value="TreeGrafter"/>
</dbReference>
<dbReference type="FunFam" id="1.10.10.10:FF:000099">
    <property type="entry name" value="Two-component system response regulator TorR"/>
    <property type="match status" value="1"/>
</dbReference>
<dbReference type="GO" id="GO:0000156">
    <property type="term" value="F:phosphorelay response regulator activity"/>
    <property type="evidence" value="ECO:0007669"/>
    <property type="project" value="TreeGrafter"/>
</dbReference>
<dbReference type="PANTHER" id="PTHR48111">
    <property type="entry name" value="REGULATOR OF RPOS"/>
    <property type="match status" value="1"/>
</dbReference>
<evidence type="ECO:0000256" key="3">
    <source>
        <dbReference type="ARBA" id="ARBA00022553"/>
    </source>
</evidence>
<dbReference type="Gene3D" id="1.10.10.10">
    <property type="entry name" value="Winged helix-like DNA-binding domain superfamily/Winged helix DNA-binding domain"/>
    <property type="match status" value="1"/>
</dbReference>
<dbReference type="PROSITE" id="PS51755">
    <property type="entry name" value="OMPR_PHOB"/>
    <property type="match status" value="1"/>
</dbReference>
<sequence>MKTPNQRLLIVDDEPELRKLLKAYLAKEGYEVEAVEHGISMDEYLSRHDVDLVILDLMLPGEDGLSIGRRLRQQKNLPIIILSARGEELDRIVGLEMGADDYLTKPFNPRELLARIRSVLRRCNETTTTATDEGTLIYTFGSFELDIQQHKLTRSDKEIPLTAGEFKLLRIFLEHSNRVLSRDTLLEMSKGYDYSPMDRSIDVCVGRLRRKIETDPSEPLYLRTIWGTGYMFSMEN</sequence>
<dbReference type="InterPro" id="IPR001867">
    <property type="entry name" value="OmpR/PhoB-type_DNA-bd"/>
</dbReference>
<protein>
    <submittedName>
        <fullName evidence="12">Response regulator</fullName>
    </submittedName>
</protein>
<comment type="subcellular location">
    <subcellularLocation>
        <location evidence="1">Cytoplasm</location>
    </subcellularLocation>
</comment>
<dbReference type="Pfam" id="PF00072">
    <property type="entry name" value="Response_reg"/>
    <property type="match status" value="1"/>
</dbReference>
<dbReference type="GO" id="GO:0000976">
    <property type="term" value="F:transcription cis-regulatory region binding"/>
    <property type="evidence" value="ECO:0007669"/>
    <property type="project" value="TreeGrafter"/>
</dbReference>